<reference evidence="9" key="1">
    <citation type="journal article" date="2025" name="Foods">
        <title>Unveiling the Microbial Signatures of Arabica Coffee Cherries: Insights into Ripeness Specific Diversity, Functional Traits, and Implications for Quality and Safety.</title>
        <authorList>
            <consortium name="RefSeq"/>
            <person name="Tenea G.N."/>
            <person name="Cifuentes V."/>
            <person name="Reyes P."/>
            <person name="Cevallos-Vallejos M."/>
        </authorList>
    </citation>
    <scope>NUCLEOTIDE SEQUENCE [LARGE SCALE GENOMIC DNA]</scope>
</reference>
<evidence type="ECO:0000256" key="3">
    <source>
        <dbReference type="ARBA" id="ARBA00022963"/>
    </source>
</evidence>
<feature type="compositionally biased region" description="Low complexity" evidence="7">
    <location>
        <begin position="444"/>
        <end position="464"/>
    </location>
</feature>
<evidence type="ECO:0000313" key="9">
    <source>
        <dbReference type="Proteomes" id="UP001652660"/>
    </source>
</evidence>
<dbReference type="Pfam" id="PF01734">
    <property type="entry name" value="Patatin"/>
    <property type="match status" value="1"/>
</dbReference>
<accession>A0A6P6SZL6</accession>
<protein>
    <recommendedName>
        <fullName evidence="6">Patatin</fullName>
        <ecNumber evidence="6">3.1.1.-</ecNumber>
    </recommendedName>
</protein>
<evidence type="ECO:0000256" key="7">
    <source>
        <dbReference type="SAM" id="MobiDB-lite"/>
    </source>
</evidence>
<comment type="function">
    <text evidence="6">Lipolytic acyl hydrolase (LAH).</text>
</comment>
<dbReference type="PROSITE" id="PS51635">
    <property type="entry name" value="PNPLA"/>
    <property type="match status" value="1"/>
</dbReference>
<dbReference type="SUPFAM" id="SSF52151">
    <property type="entry name" value="FabD/lysophospholipase-like"/>
    <property type="match status" value="1"/>
</dbReference>
<comment type="caution">
    <text evidence="5">Lacks conserved residue(s) required for the propagation of feature annotation.</text>
</comment>
<feature type="region of interest" description="Disordered" evidence="7">
    <location>
        <begin position="438"/>
        <end position="464"/>
    </location>
</feature>
<keyword evidence="4 6" id="KW-0443">Lipid metabolism</keyword>
<comment type="domain">
    <text evidence="6">The nitrogen atoms of the two glycine residues in the GGXR motif define the oxyanion hole, and stabilize the oxyanion that forms during the nucleophilic attack by the catalytic serine during substrate cleavage.</text>
</comment>
<dbReference type="Proteomes" id="UP001652660">
    <property type="component" value="Chromosome 6e"/>
</dbReference>
<evidence type="ECO:0000313" key="10">
    <source>
        <dbReference type="RefSeq" id="XP_027071240.1"/>
    </source>
</evidence>
<organism evidence="9 10">
    <name type="scientific">Coffea arabica</name>
    <name type="common">Arabian coffee</name>
    <dbReference type="NCBI Taxonomy" id="13443"/>
    <lineage>
        <taxon>Eukaryota</taxon>
        <taxon>Viridiplantae</taxon>
        <taxon>Streptophyta</taxon>
        <taxon>Embryophyta</taxon>
        <taxon>Tracheophyta</taxon>
        <taxon>Spermatophyta</taxon>
        <taxon>Magnoliopsida</taxon>
        <taxon>eudicotyledons</taxon>
        <taxon>Gunneridae</taxon>
        <taxon>Pentapetalae</taxon>
        <taxon>asterids</taxon>
        <taxon>lamiids</taxon>
        <taxon>Gentianales</taxon>
        <taxon>Rubiaceae</taxon>
        <taxon>Ixoroideae</taxon>
        <taxon>Gardenieae complex</taxon>
        <taxon>Bertiereae - Coffeeae clade</taxon>
        <taxon>Coffeeae</taxon>
        <taxon>Coffea</taxon>
    </lineage>
</organism>
<dbReference type="OrthoDB" id="630895at2759"/>
<dbReference type="GO" id="GO:0016042">
    <property type="term" value="P:lipid catabolic process"/>
    <property type="evidence" value="ECO:0007669"/>
    <property type="project" value="UniProtKB-KW"/>
</dbReference>
<sequence>MAAAAVSTTTTTASSMLHQLECNMDVDKLTCEIFSILENKFLFGYDDPKFVSHLPKINTTPPATAAPAAAASPLSTKHFPGGRGKVRILSIDAGGSTDGVLAAKSLAHLEATLCRKSGNPNARVADFFDVAAGAGAGGILAALLFTRGKDGRPLFTADEALKFVLHNAGKFSSPSAPAGILRRVFRPAKAEKLYGKVFGELTLKDTLKAVLIPCYDLGTGAPFLFSRADALEMDGCDFKMAEVCGATTASRAVGLRSTDGRKKMAAVGGGVAMSNPTAAAITHVLNNKQEFPFCKGVEDLIVVSLGNGEMDCAVGNHWNSSPVEYVRIAGDGAADMVDQAVSMAFGQWRGSNYVRIQGNGIVGKRSHISSSKRDDDRKAPKRKLDIIADQMLEQKNVESVLFQGKKLVESTNLEKLEWFAGVVLKEQEWRKTSSVLPPVILKQSSPSSPPRSSSATTLSTLSSC</sequence>
<dbReference type="AlphaFoldDB" id="A0A6P6SZL6"/>
<dbReference type="PANTHER" id="PTHR32241">
    <property type="entry name" value="PATATIN-LIKE PROTEIN 6"/>
    <property type="match status" value="1"/>
</dbReference>
<dbReference type="GeneID" id="113696099"/>
<dbReference type="RefSeq" id="XP_027071240.1">
    <property type="nucleotide sequence ID" value="XM_027215439.2"/>
</dbReference>
<comment type="similarity">
    <text evidence="1 6">Belongs to the patatin family.</text>
</comment>
<dbReference type="InterPro" id="IPR002641">
    <property type="entry name" value="PNPLA_dom"/>
</dbReference>
<gene>
    <name evidence="10" type="primary">LOC113696099</name>
</gene>
<evidence type="ECO:0000256" key="2">
    <source>
        <dbReference type="ARBA" id="ARBA00022801"/>
    </source>
</evidence>
<proteinExistence type="inferred from homology"/>
<dbReference type="PANTHER" id="PTHR32241:SF12">
    <property type="entry name" value="OS03G0784100 PROTEIN"/>
    <property type="match status" value="1"/>
</dbReference>
<keyword evidence="2 6" id="KW-0378">Hydrolase</keyword>
<dbReference type="EC" id="3.1.1.-" evidence="6"/>
<dbReference type="InterPro" id="IPR016035">
    <property type="entry name" value="Acyl_Trfase/lysoPLipase"/>
</dbReference>
<evidence type="ECO:0000256" key="1">
    <source>
        <dbReference type="ARBA" id="ARBA00010240"/>
    </source>
</evidence>
<keyword evidence="9" id="KW-1185">Reference proteome</keyword>
<evidence type="ECO:0000256" key="5">
    <source>
        <dbReference type="PROSITE-ProRule" id="PRU01161"/>
    </source>
</evidence>
<dbReference type="Gene3D" id="3.40.1090.10">
    <property type="entry name" value="Cytosolic phospholipase A2 catalytic domain"/>
    <property type="match status" value="1"/>
</dbReference>
<reference evidence="10" key="2">
    <citation type="submission" date="2025-08" db="UniProtKB">
        <authorList>
            <consortium name="RefSeq"/>
        </authorList>
    </citation>
    <scope>IDENTIFICATION</scope>
    <source>
        <tissue evidence="10">Leaves</tissue>
    </source>
</reference>
<name>A0A6P6SZL6_COFAR</name>
<evidence type="ECO:0000256" key="4">
    <source>
        <dbReference type="ARBA" id="ARBA00023098"/>
    </source>
</evidence>
<dbReference type="GO" id="GO:0016787">
    <property type="term" value="F:hydrolase activity"/>
    <property type="evidence" value="ECO:0007669"/>
    <property type="project" value="UniProtKB-KW"/>
</dbReference>
<feature type="domain" description="PNPLA" evidence="8">
    <location>
        <begin position="90"/>
        <end position="281"/>
    </location>
</feature>
<keyword evidence="3 6" id="KW-0442">Lipid degradation</keyword>
<evidence type="ECO:0000259" key="8">
    <source>
        <dbReference type="PROSITE" id="PS51635"/>
    </source>
</evidence>
<evidence type="ECO:0000256" key="6">
    <source>
        <dbReference type="RuleBase" id="RU361262"/>
    </source>
</evidence>